<dbReference type="AlphaFoldDB" id="A0A554VH47"/>
<sequence>MRKFLLLMLFIACNTFAQDYQLIVSGYIGSGPSSCGSNNNGLKWIKAIFDDGSEDFLFNQPGGQFRNRTYSFSQIYSENKRLVGVKFRSVSRRRSSFGSCRSSRSSEKLVNVSSPSFHQVFTKNEIYESRINNGSATITVVQTTNAIRSNQSTLLTEKNENILSNQRDKESKLFKTSMYPNPSLDGKFSINISSKELTPVVVQIFDLLDRRKVFEEVKSGNTEYVFEFNSYPLKSGFYLVQVESGGKKQLKKLIIE</sequence>
<dbReference type="Proteomes" id="UP000318833">
    <property type="component" value="Unassembled WGS sequence"/>
</dbReference>
<dbReference type="OrthoDB" id="1164555at2"/>
<evidence type="ECO:0000256" key="2">
    <source>
        <dbReference type="SAM" id="SignalP"/>
    </source>
</evidence>
<feature type="domain" description="Secretion system C-terminal sorting" evidence="3">
    <location>
        <begin position="178"/>
        <end position="255"/>
    </location>
</feature>
<evidence type="ECO:0000313" key="4">
    <source>
        <dbReference type="EMBL" id="TSE06766.1"/>
    </source>
</evidence>
<evidence type="ECO:0000313" key="5">
    <source>
        <dbReference type="Proteomes" id="UP000318833"/>
    </source>
</evidence>
<reference evidence="4 5" key="1">
    <citation type="submission" date="2019-07" db="EMBL/GenBank/DDBJ databases">
        <title>The draft genome sequence of Aquimarina algiphila M91.</title>
        <authorList>
            <person name="Meng X."/>
        </authorList>
    </citation>
    <scope>NUCLEOTIDE SEQUENCE [LARGE SCALE GENOMIC DNA]</scope>
    <source>
        <strain evidence="4 5">M91</strain>
    </source>
</reference>
<evidence type="ECO:0000259" key="3">
    <source>
        <dbReference type="Pfam" id="PF18962"/>
    </source>
</evidence>
<gene>
    <name evidence="4" type="ORF">FOF46_18290</name>
</gene>
<proteinExistence type="predicted"/>
<feature type="signal peptide" evidence="2">
    <location>
        <begin position="1"/>
        <end position="17"/>
    </location>
</feature>
<dbReference type="RefSeq" id="WP_143917457.1">
    <property type="nucleotide sequence ID" value="NZ_CANMIK010000046.1"/>
</dbReference>
<dbReference type="NCBIfam" id="TIGR04183">
    <property type="entry name" value="Por_Secre_tail"/>
    <property type="match status" value="1"/>
</dbReference>
<dbReference type="InterPro" id="IPR026444">
    <property type="entry name" value="Secre_tail"/>
</dbReference>
<accession>A0A554VH47</accession>
<comment type="caution">
    <text evidence="4">The sequence shown here is derived from an EMBL/GenBank/DDBJ whole genome shotgun (WGS) entry which is preliminary data.</text>
</comment>
<evidence type="ECO:0000256" key="1">
    <source>
        <dbReference type="ARBA" id="ARBA00022729"/>
    </source>
</evidence>
<dbReference type="EMBL" id="VLNR01000041">
    <property type="protein sequence ID" value="TSE06766.1"/>
    <property type="molecule type" value="Genomic_DNA"/>
</dbReference>
<keyword evidence="1 2" id="KW-0732">Signal</keyword>
<name>A0A554VH47_9FLAO</name>
<organism evidence="4 5">
    <name type="scientific">Aquimarina algiphila</name>
    <dbReference type="NCBI Taxonomy" id="2047982"/>
    <lineage>
        <taxon>Bacteria</taxon>
        <taxon>Pseudomonadati</taxon>
        <taxon>Bacteroidota</taxon>
        <taxon>Flavobacteriia</taxon>
        <taxon>Flavobacteriales</taxon>
        <taxon>Flavobacteriaceae</taxon>
        <taxon>Aquimarina</taxon>
    </lineage>
</organism>
<keyword evidence="5" id="KW-1185">Reference proteome</keyword>
<feature type="chain" id="PRO_5022230128" evidence="2">
    <location>
        <begin position="18"/>
        <end position="256"/>
    </location>
</feature>
<dbReference type="Pfam" id="PF18962">
    <property type="entry name" value="Por_Secre_tail"/>
    <property type="match status" value="1"/>
</dbReference>
<protein>
    <submittedName>
        <fullName evidence="4">T9SS type A sorting domain-containing protein</fullName>
    </submittedName>
</protein>